<reference evidence="1" key="1">
    <citation type="submission" date="2019-08" db="EMBL/GenBank/DDBJ databases">
        <authorList>
            <person name="Kucharzyk K."/>
            <person name="Murdoch R.W."/>
            <person name="Higgins S."/>
            <person name="Loffler F."/>
        </authorList>
    </citation>
    <scope>NUCLEOTIDE SEQUENCE</scope>
</reference>
<dbReference type="AlphaFoldDB" id="A0A645D5Z4"/>
<comment type="caution">
    <text evidence="1">The sequence shown here is derived from an EMBL/GenBank/DDBJ whole genome shotgun (WGS) entry which is preliminary data.</text>
</comment>
<protein>
    <submittedName>
        <fullName evidence="1">Uncharacterized protein</fullName>
    </submittedName>
</protein>
<proteinExistence type="predicted"/>
<sequence>MPHLMKYSRLNSSVSCSVSLVISVSTWPELNSNFTTRMTDPSMVTVVSHPSGSASISPLNLVLQRMRYVIPIFSNSCMRAMEGYPLSKVNMLFLSPGRNFSYRFIWETAQDRSLYSDEKAASIRRLLLMSYRQEARAVGEEAFAPMQKYFSLSSGRLGRAILVPSTARYVHPSSLRAGSLPIKP</sequence>
<organism evidence="1">
    <name type="scientific">bioreactor metagenome</name>
    <dbReference type="NCBI Taxonomy" id="1076179"/>
    <lineage>
        <taxon>unclassified sequences</taxon>
        <taxon>metagenomes</taxon>
        <taxon>ecological metagenomes</taxon>
    </lineage>
</organism>
<gene>
    <name evidence="1" type="ORF">SDC9_131133</name>
</gene>
<dbReference type="EMBL" id="VSSQ01032709">
    <property type="protein sequence ID" value="MPM84062.1"/>
    <property type="molecule type" value="Genomic_DNA"/>
</dbReference>
<accession>A0A645D5Z4</accession>
<evidence type="ECO:0000313" key="1">
    <source>
        <dbReference type="EMBL" id="MPM84062.1"/>
    </source>
</evidence>
<name>A0A645D5Z4_9ZZZZ</name>